<feature type="domain" description="SHSP" evidence="4">
    <location>
        <begin position="29"/>
        <end position="140"/>
    </location>
</feature>
<name>A0A6I6MXW3_9CAUL</name>
<dbReference type="PANTHER" id="PTHR47062">
    <property type="match status" value="1"/>
</dbReference>
<accession>A0A6I6MXW3</accession>
<evidence type="ECO:0000256" key="3">
    <source>
        <dbReference type="RuleBase" id="RU003616"/>
    </source>
</evidence>
<protein>
    <submittedName>
        <fullName evidence="5">16 kDa heat shock protein A</fullName>
    </submittedName>
</protein>
<dbReference type="Proteomes" id="UP000431269">
    <property type="component" value="Chromosome"/>
</dbReference>
<gene>
    <name evidence="5" type="primary">ibpA</name>
    <name evidence="5" type="ORF">DSM104635_03342</name>
</gene>
<evidence type="ECO:0000313" key="6">
    <source>
        <dbReference type="Proteomes" id="UP000431269"/>
    </source>
</evidence>
<dbReference type="EMBL" id="CP047045">
    <property type="protein sequence ID" value="QGZ96482.1"/>
    <property type="molecule type" value="Genomic_DNA"/>
</dbReference>
<evidence type="ECO:0000256" key="1">
    <source>
        <dbReference type="ARBA" id="ARBA00023016"/>
    </source>
</evidence>
<proteinExistence type="inferred from homology"/>
<dbReference type="Gene3D" id="2.60.40.790">
    <property type="match status" value="1"/>
</dbReference>
<dbReference type="PROSITE" id="PS01031">
    <property type="entry name" value="SHSP"/>
    <property type="match status" value="1"/>
</dbReference>
<organism evidence="5 6">
    <name type="scientific">Terricaulis silvestris</name>
    <dbReference type="NCBI Taxonomy" id="2686094"/>
    <lineage>
        <taxon>Bacteria</taxon>
        <taxon>Pseudomonadati</taxon>
        <taxon>Pseudomonadota</taxon>
        <taxon>Alphaproteobacteria</taxon>
        <taxon>Caulobacterales</taxon>
        <taxon>Caulobacteraceae</taxon>
        <taxon>Terricaulis</taxon>
    </lineage>
</organism>
<dbReference type="InterPro" id="IPR002068">
    <property type="entry name" value="A-crystallin/Hsp20_dom"/>
</dbReference>
<evidence type="ECO:0000256" key="2">
    <source>
        <dbReference type="PROSITE-ProRule" id="PRU00285"/>
    </source>
</evidence>
<dbReference type="InterPro" id="IPR008978">
    <property type="entry name" value="HSP20-like_chaperone"/>
</dbReference>
<evidence type="ECO:0000313" key="5">
    <source>
        <dbReference type="EMBL" id="QGZ96482.1"/>
    </source>
</evidence>
<keyword evidence="6" id="KW-1185">Reference proteome</keyword>
<dbReference type="PANTHER" id="PTHR47062:SF1">
    <property type="entry name" value="SMALL HEAT SHOCK PROTEIN IBPA"/>
    <property type="match status" value="1"/>
</dbReference>
<evidence type="ECO:0000259" key="4">
    <source>
        <dbReference type="PROSITE" id="PS01031"/>
    </source>
</evidence>
<dbReference type="SUPFAM" id="SSF49764">
    <property type="entry name" value="HSP20-like chaperones"/>
    <property type="match status" value="1"/>
</dbReference>
<dbReference type="InterPro" id="IPR037913">
    <property type="entry name" value="ACD_IbpA/B"/>
</dbReference>
<dbReference type="RefSeq" id="WP_158767266.1">
    <property type="nucleotide sequence ID" value="NZ_CP047045.1"/>
</dbReference>
<dbReference type="KEGG" id="tsv:DSM104635_03342"/>
<dbReference type="AlphaFoldDB" id="A0A6I6MXW3"/>
<dbReference type="CDD" id="cd06470">
    <property type="entry name" value="ACD_IbpA-B_like"/>
    <property type="match status" value="1"/>
</dbReference>
<reference evidence="6" key="1">
    <citation type="submission" date="2019-12" db="EMBL/GenBank/DDBJ databases">
        <title>Complete genome of Terracaulis silvestris 0127_4.</title>
        <authorList>
            <person name="Vieira S."/>
            <person name="Riedel T."/>
            <person name="Sproer C."/>
            <person name="Pascual J."/>
            <person name="Boedeker C."/>
            <person name="Overmann J."/>
        </authorList>
    </citation>
    <scope>NUCLEOTIDE SEQUENCE [LARGE SCALE GENOMIC DNA]</scope>
    <source>
        <strain evidence="6">0127_4</strain>
    </source>
</reference>
<sequence length="160" mass="17641">MASNELNPLYRTLVGFDRIASLMDTAARLDAAPGYPPFNVEQVDEDSFRIELAVAGFGEDDLNIEFKQNSLLVTGTRKAAEAQRSYLHRGIAERSFERRFGLADHVRVAGAKLENGLLTIELVRELPEIMKPRKIAIGNVTKAKSQPKVVDAANDETEAA</sequence>
<comment type="similarity">
    <text evidence="2 3">Belongs to the small heat shock protein (HSP20) family.</text>
</comment>
<keyword evidence="1 5" id="KW-0346">Stress response</keyword>
<dbReference type="Pfam" id="PF00011">
    <property type="entry name" value="HSP20"/>
    <property type="match status" value="1"/>
</dbReference>